<dbReference type="Pfam" id="PF00528">
    <property type="entry name" value="BPD_transp_1"/>
    <property type="match status" value="1"/>
</dbReference>
<evidence type="ECO:0000313" key="10">
    <source>
        <dbReference type="Proteomes" id="UP000886874"/>
    </source>
</evidence>
<dbReference type="PANTHER" id="PTHR43744:SF9">
    <property type="entry name" value="POLYGALACTURONAN_RHAMNOGALACTURONAN TRANSPORT SYSTEM PERMEASE PROTEIN YTCP"/>
    <property type="match status" value="1"/>
</dbReference>
<feature type="transmembrane region" description="Helical" evidence="7">
    <location>
        <begin position="88"/>
        <end position="112"/>
    </location>
</feature>
<feature type="transmembrane region" description="Helical" evidence="7">
    <location>
        <begin position="124"/>
        <end position="145"/>
    </location>
</feature>
<comment type="similarity">
    <text evidence="7">Belongs to the binding-protein-dependent transport system permease family.</text>
</comment>
<sequence length="313" mass="34959">MSKSRKDTGLSTLEKLNSIKPATNIAFNILFAIIAFVCFMPIIFVFIISITDNNVIKQQGYQFFVTAETFSSAAYEYLWSQRATILQALWVSVYVTVLGTVLGVMLTTLMGYVLSRREHKLNNFLSILVFIPMVFGGGMAATYVVNTQFLHLRDTMWILILPLAVSSFNVTISRTFFRTTIPDSIIESARIDGASQWTIFAKIVLPVSKPVLATIGLFLAFGYWNDWFQAKLYIDSDNLRSLQSMLNKMQESMDYLTKNPTALLGDSAALRNAMPAESARMAIAFIVAVPIACIYPFFQKYFISGLTVGAVKG</sequence>
<dbReference type="CDD" id="cd06261">
    <property type="entry name" value="TM_PBP2"/>
    <property type="match status" value="1"/>
</dbReference>
<keyword evidence="3" id="KW-1003">Cell membrane</keyword>
<protein>
    <submittedName>
        <fullName evidence="9">Carbohydrate ABC transporter permease</fullName>
    </submittedName>
</protein>
<feature type="transmembrane region" description="Helical" evidence="7">
    <location>
        <begin position="157"/>
        <end position="177"/>
    </location>
</feature>
<gene>
    <name evidence="9" type="ORF">IAA67_03040</name>
</gene>
<dbReference type="EMBL" id="DVFN01000047">
    <property type="protein sequence ID" value="HIQ69293.1"/>
    <property type="molecule type" value="Genomic_DNA"/>
</dbReference>
<evidence type="ECO:0000256" key="6">
    <source>
        <dbReference type="ARBA" id="ARBA00023136"/>
    </source>
</evidence>
<feature type="domain" description="ABC transmembrane type-1" evidence="8">
    <location>
        <begin position="89"/>
        <end position="295"/>
    </location>
</feature>
<keyword evidence="4 7" id="KW-0812">Transmembrane</keyword>
<evidence type="ECO:0000256" key="5">
    <source>
        <dbReference type="ARBA" id="ARBA00022989"/>
    </source>
</evidence>
<comment type="subcellular location">
    <subcellularLocation>
        <location evidence="1 7">Cell membrane</location>
        <topology evidence="1 7">Multi-pass membrane protein</topology>
    </subcellularLocation>
</comment>
<evidence type="ECO:0000256" key="2">
    <source>
        <dbReference type="ARBA" id="ARBA00022448"/>
    </source>
</evidence>
<dbReference type="Proteomes" id="UP000886874">
    <property type="component" value="Unassembled WGS sequence"/>
</dbReference>
<evidence type="ECO:0000256" key="7">
    <source>
        <dbReference type="RuleBase" id="RU363032"/>
    </source>
</evidence>
<keyword evidence="6 7" id="KW-0472">Membrane</keyword>
<name>A0A9D0Z5C5_9FIRM</name>
<dbReference type="GO" id="GO:0055085">
    <property type="term" value="P:transmembrane transport"/>
    <property type="evidence" value="ECO:0007669"/>
    <property type="project" value="InterPro"/>
</dbReference>
<feature type="transmembrane region" description="Helical" evidence="7">
    <location>
        <begin position="279"/>
        <end position="298"/>
    </location>
</feature>
<evidence type="ECO:0000256" key="4">
    <source>
        <dbReference type="ARBA" id="ARBA00022692"/>
    </source>
</evidence>
<organism evidence="9 10">
    <name type="scientific">Candidatus Avoscillospira stercorigallinarum</name>
    <dbReference type="NCBI Taxonomy" id="2840708"/>
    <lineage>
        <taxon>Bacteria</taxon>
        <taxon>Bacillati</taxon>
        <taxon>Bacillota</taxon>
        <taxon>Clostridia</taxon>
        <taxon>Eubacteriales</taxon>
        <taxon>Oscillospiraceae</taxon>
        <taxon>Oscillospiraceae incertae sedis</taxon>
        <taxon>Candidatus Avoscillospira</taxon>
    </lineage>
</organism>
<evidence type="ECO:0000259" key="8">
    <source>
        <dbReference type="PROSITE" id="PS50928"/>
    </source>
</evidence>
<dbReference type="Gene3D" id="1.10.3720.10">
    <property type="entry name" value="MetI-like"/>
    <property type="match status" value="1"/>
</dbReference>
<proteinExistence type="inferred from homology"/>
<keyword evidence="2 7" id="KW-0813">Transport</keyword>
<reference evidence="9" key="1">
    <citation type="submission" date="2020-10" db="EMBL/GenBank/DDBJ databases">
        <authorList>
            <person name="Gilroy R."/>
        </authorList>
    </citation>
    <scope>NUCLEOTIDE SEQUENCE</scope>
    <source>
        <strain evidence="9">ChiSjej2B20-13462</strain>
    </source>
</reference>
<dbReference type="SUPFAM" id="SSF161098">
    <property type="entry name" value="MetI-like"/>
    <property type="match status" value="1"/>
</dbReference>
<dbReference type="GO" id="GO:0005886">
    <property type="term" value="C:plasma membrane"/>
    <property type="evidence" value="ECO:0007669"/>
    <property type="project" value="UniProtKB-SubCell"/>
</dbReference>
<reference evidence="9" key="2">
    <citation type="journal article" date="2021" name="PeerJ">
        <title>Extensive microbial diversity within the chicken gut microbiome revealed by metagenomics and culture.</title>
        <authorList>
            <person name="Gilroy R."/>
            <person name="Ravi A."/>
            <person name="Getino M."/>
            <person name="Pursley I."/>
            <person name="Horton D.L."/>
            <person name="Alikhan N.F."/>
            <person name="Baker D."/>
            <person name="Gharbi K."/>
            <person name="Hall N."/>
            <person name="Watson M."/>
            <person name="Adriaenssens E.M."/>
            <person name="Foster-Nyarko E."/>
            <person name="Jarju S."/>
            <person name="Secka A."/>
            <person name="Antonio M."/>
            <person name="Oren A."/>
            <person name="Chaudhuri R.R."/>
            <person name="La Ragione R."/>
            <person name="Hildebrand F."/>
            <person name="Pallen M.J."/>
        </authorList>
    </citation>
    <scope>NUCLEOTIDE SEQUENCE</scope>
    <source>
        <strain evidence="9">ChiSjej2B20-13462</strain>
    </source>
</reference>
<dbReference type="PROSITE" id="PS50928">
    <property type="entry name" value="ABC_TM1"/>
    <property type="match status" value="1"/>
</dbReference>
<dbReference type="PANTHER" id="PTHR43744">
    <property type="entry name" value="ABC TRANSPORTER PERMEASE PROTEIN MG189-RELATED-RELATED"/>
    <property type="match status" value="1"/>
</dbReference>
<dbReference type="InterPro" id="IPR000515">
    <property type="entry name" value="MetI-like"/>
</dbReference>
<evidence type="ECO:0000313" key="9">
    <source>
        <dbReference type="EMBL" id="HIQ69293.1"/>
    </source>
</evidence>
<dbReference type="InterPro" id="IPR035906">
    <property type="entry name" value="MetI-like_sf"/>
</dbReference>
<dbReference type="AlphaFoldDB" id="A0A9D0Z5C5"/>
<evidence type="ECO:0000256" key="3">
    <source>
        <dbReference type="ARBA" id="ARBA00022475"/>
    </source>
</evidence>
<feature type="transmembrane region" description="Helical" evidence="7">
    <location>
        <begin position="25"/>
        <end position="50"/>
    </location>
</feature>
<keyword evidence="5 7" id="KW-1133">Transmembrane helix</keyword>
<feature type="transmembrane region" description="Helical" evidence="7">
    <location>
        <begin position="197"/>
        <end position="224"/>
    </location>
</feature>
<accession>A0A9D0Z5C5</accession>
<evidence type="ECO:0000256" key="1">
    <source>
        <dbReference type="ARBA" id="ARBA00004651"/>
    </source>
</evidence>
<comment type="caution">
    <text evidence="9">The sequence shown here is derived from an EMBL/GenBank/DDBJ whole genome shotgun (WGS) entry which is preliminary data.</text>
</comment>